<evidence type="ECO:0000256" key="2">
    <source>
        <dbReference type="ARBA" id="ARBA00005896"/>
    </source>
</evidence>
<gene>
    <name evidence="9" type="ORF">BDY17DRAFT_312797</name>
</gene>
<keyword evidence="6" id="KW-0408">Iron</keyword>
<keyword evidence="3" id="KW-0479">Metal-binding</keyword>
<dbReference type="OrthoDB" id="10257314at2759"/>
<evidence type="ECO:0000256" key="1">
    <source>
        <dbReference type="ARBA" id="ARBA00001954"/>
    </source>
</evidence>
<dbReference type="GO" id="GO:0005737">
    <property type="term" value="C:cytoplasm"/>
    <property type="evidence" value="ECO:0007669"/>
    <property type="project" value="TreeGrafter"/>
</dbReference>
<evidence type="ECO:0000256" key="3">
    <source>
        <dbReference type="ARBA" id="ARBA00022723"/>
    </source>
</evidence>
<keyword evidence="4 9" id="KW-0223">Dioxygenase</keyword>
<evidence type="ECO:0000313" key="10">
    <source>
        <dbReference type="Proteomes" id="UP000799767"/>
    </source>
</evidence>
<proteinExistence type="inferred from homology"/>
<dbReference type="PANTHER" id="PTHR30468:SF28">
    <property type="entry name" value="ALPHA-KETOGLUTARATE-DEPENDENT TAURINE DIOXYGENASE (AFU_ORTHOLOGUE AFUA_8G02210)-RELATED"/>
    <property type="match status" value="1"/>
</dbReference>
<dbReference type="EMBL" id="MU001640">
    <property type="protein sequence ID" value="KAF2479860.1"/>
    <property type="molecule type" value="Genomic_DNA"/>
</dbReference>
<dbReference type="GeneID" id="54476661"/>
<accession>A0A6A6PIJ5</accession>
<dbReference type="InterPro" id="IPR042098">
    <property type="entry name" value="TauD-like_sf"/>
</dbReference>
<organism evidence="9 10">
    <name type="scientific">Neohortaea acidophila</name>
    <dbReference type="NCBI Taxonomy" id="245834"/>
    <lineage>
        <taxon>Eukaryota</taxon>
        <taxon>Fungi</taxon>
        <taxon>Dikarya</taxon>
        <taxon>Ascomycota</taxon>
        <taxon>Pezizomycotina</taxon>
        <taxon>Dothideomycetes</taxon>
        <taxon>Dothideomycetidae</taxon>
        <taxon>Mycosphaerellales</taxon>
        <taxon>Teratosphaeriaceae</taxon>
        <taxon>Neohortaea</taxon>
    </lineage>
</organism>
<evidence type="ECO:0000313" key="9">
    <source>
        <dbReference type="EMBL" id="KAF2479860.1"/>
    </source>
</evidence>
<dbReference type="SUPFAM" id="SSF51197">
    <property type="entry name" value="Clavaminate synthase-like"/>
    <property type="match status" value="1"/>
</dbReference>
<evidence type="ECO:0000256" key="4">
    <source>
        <dbReference type="ARBA" id="ARBA00022964"/>
    </source>
</evidence>
<dbReference type="GO" id="GO:0016706">
    <property type="term" value="F:2-oxoglutarate-dependent dioxygenase activity"/>
    <property type="evidence" value="ECO:0007669"/>
    <property type="project" value="TreeGrafter"/>
</dbReference>
<dbReference type="Gene3D" id="3.60.130.10">
    <property type="entry name" value="Clavaminate synthase-like"/>
    <property type="match status" value="1"/>
</dbReference>
<protein>
    <submittedName>
        <fullName evidence="9">Dioxygenase-like protein</fullName>
    </submittedName>
</protein>
<evidence type="ECO:0000259" key="8">
    <source>
        <dbReference type="Pfam" id="PF02668"/>
    </source>
</evidence>
<keyword evidence="10" id="KW-1185">Reference proteome</keyword>
<dbReference type="PANTHER" id="PTHR30468">
    <property type="entry name" value="ALPHA-KETOGLUTARATE-DEPENDENT SULFONATE DIOXYGENASE"/>
    <property type="match status" value="1"/>
</dbReference>
<keyword evidence="5" id="KW-0560">Oxidoreductase</keyword>
<dbReference type="Pfam" id="PF02668">
    <property type="entry name" value="TauD"/>
    <property type="match status" value="1"/>
</dbReference>
<feature type="region of interest" description="Disordered" evidence="7">
    <location>
        <begin position="55"/>
        <end position="75"/>
    </location>
</feature>
<evidence type="ECO:0000256" key="5">
    <source>
        <dbReference type="ARBA" id="ARBA00023002"/>
    </source>
</evidence>
<evidence type="ECO:0000256" key="6">
    <source>
        <dbReference type="ARBA" id="ARBA00023004"/>
    </source>
</evidence>
<evidence type="ECO:0000256" key="7">
    <source>
        <dbReference type="SAM" id="MobiDB-lite"/>
    </source>
</evidence>
<reference evidence="9" key="1">
    <citation type="journal article" date="2020" name="Stud. Mycol.">
        <title>101 Dothideomycetes genomes: a test case for predicting lifestyles and emergence of pathogens.</title>
        <authorList>
            <person name="Haridas S."/>
            <person name="Albert R."/>
            <person name="Binder M."/>
            <person name="Bloem J."/>
            <person name="Labutti K."/>
            <person name="Salamov A."/>
            <person name="Andreopoulos B."/>
            <person name="Baker S."/>
            <person name="Barry K."/>
            <person name="Bills G."/>
            <person name="Bluhm B."/>
            <person name="Cannon C."/>
            <person name="Castanera R."/>
            <person name="Culley D."/>
            <person name="Daum C."/>
            <person name="Ezra D."/>
            <person name="Gonzalez J."/>
            <person name="Henrissat B."/>
            <person name="Kuo A."/>
            <person name="Liang C."/>
            <person name="Lipzen A."/>
            <person name="Lutzoni F."/>
            <person name="Magnuson J."/>
            <person name="Mondo S."/>
            <person name="Nolan M."/>
            <person name="Ohm R."/>
            <person name="Pangilinan J."/>
            <person name="Park H.-J."/>
            <person name="Ramirez L."/>
            <person name="Alfaro M."/>
            <person name="Sun H."/>
            <person name="Tritt A."/>
            <person name="Yoshinaga Y."/>
            <person name="Zwiers L.-H."/>
            <person name="Turgeon B."/>
            <person name="Goodwin S."/>
            <person name="Spatafora J."/>
            <person name="Crous P."/>
            <person name="Grigoriev I."/>
        </authorList>
    </citation>
    <scope>NUCLEOTIDE SEQUENCE</scope>
    <source>
        <strain evidence="9">CBS 113389</strain>
    </source>
</reference>
<dbReference type="GO" id="GO:0046872">
    <property type="term" value="F:metal ion binding"/>
    <property type="evidence" value="ECO:0007669"/>
    <property type="project" value="UniProtKB-KW"/>
</dbReference>
<dbReference type="InterPro" id="IPR003819">
    <property type="entry name" value="TauD/TfdA-like"/>
</dbReference>
<dbReference type="AlphaFoldDB" id="A0A6A6PIJ5"/>
<comment type="cofactor">
    <cofactor evidence="1">
        <name>Fe(2+)</name>
        <dbReference type="ChEBI" id="CHEBI:29033"/>
    </cofactor>
</comment>
<dbReference type="RefSeq" id="XP_033586430.1">
    <property type="nucleotide sequence ID" value="XM_033735659.1"/>
</dbReference>
<dbReference type="InterPro" id="IPR051323">
    <property type="entry name" value="AtsK-like"/>
</dbReference>
<dbReference type="Proteomes" id="UP000799767">
    <property type="component" value="Unassembled WGS sequence"/>
</dbReference>
<feature type="domain" description="TauD/TfdA-like" evidence="8">
    <location>
        <begin position="75"/>
        <end position="300"/>
    </location>
</feature>
<dbReference type="FunFam" id="3.60.130.10:FF:000003">
    <property type="entry name" value="Alpha-ketoglutarate-dependent taurine dioxygenase"/>
    <property type="match status" value="1"/>
</dbReference>
<feature type="compositionally biased region" description="Basic and acidic residues" evidence="7">
    <location>
        <begin position="55"/>
        <end position="65"/>
    </location>
</feature>
<comment type="similarity">
    <text evidence="2">Belongs to the TfdA dioxygenase family.</text>
</comment>
<name>A0A6A6PIJ5_9PEZI</name>
<sequence>MSRTSTTTKVGDAPGTITLKSAYSESTHFDYKYAAYLPVYDETTKFPPTEPFDVRDRGLDADPKKPNLLGSPGAEITRLTPRVGTEIKGIQLSQLNDAQKNELALLVAERGVVVFRDQDFKDIGPQKQKEFGESFGRLHVHPVGAHVKDFIEFHNIYLGADNIYRLQVRSSKLTTTGYHSDVSYEHQPPALTILTLLEVPATGGDTAWVSQVAAYERLSAPIQKLLEGLTAEHDGFRQAEGARRDGKFVRREPVTSEHPIVRVHPVTGQKALFVQPGFTRRIIGLKDEESEAILKLLFTVSTTVNPLLNVFLTALHKQHIAHSADCQVRVKWDNRTVSIWDNRVTAHTAISDYDVHNPEEGLRHGFRITTLGEVPIPAGGKA</sequence>